<dbReference type="EC" id="2.7.13.3" evidence="2"/>
<organism evidence="6 7">
    <name type="scientific">Sphingobacterium thermophilum</name>
    <dbReference type="NCBI Taxonomy" id="768534"/>
    <lineage>
        <taxon>Bacteria</taxon>
        <taxon>Pseudomonadati</taxon>
        <taxon>Bacteroidota</taxon>
        <taxon>Sphingobacteriia</taxon>
        <taxon>Sphingobacteriales</taxon>
        <taxon>Sphingobacteriaceae</taxon>
        <taxon>Sphingobacterium</taxon>
    </lineage>
</organism>
<dbReference type="Gene3D" id="2.130.10.10">
    <property type="entry name" value="YVTN repeat-like/Quinoprotein amine dehydrogenase"/>
    <property type="match status" value="2"/>
</dbReference>
<dbReference type="PROSITE" id="PS50109">
    <property type="entry name" value="HIS_KIN"/>
    <property type="match status" value="1"/>
</dbReference>
<evidence type="ECO:0000256" key="3">
    <source>
        <dbReference type="ARBA" id="ARBA00022553"/>
    </source>
</evidence>
<evidence type="ECO:0000259" key="5">
    <source>
        <dbReference type="PROSITE" id="PS50109"/>
    </source>
</evidence>
<accession>A0ABP8QWS6</accession>
<name>A0ABP8QWS6_9SPHI</name>
<dbReference type="InterPro" id="IPR011123">
    <property type="entry name" value="Y_Y_Y"/>
</dbReference>
<keyword evidence="4" id="KW-1133">Transmembrane helix</keyword>
<dbReference type="SMART" id="SM00388">
    <property type="entry name" value="HisKA"/>
    <property type="match status" value="1"/>
</dbReference>
<dbReference type="InterPro" id="IPR036097">
    <property type="entry name" value="HisK_dim/P_sf"/>
</dbReference>
<reference evidence="7" key="1">
    <citation type="journal article" date="2019" name="Int. J. Syst. Evol. Microbiol.">
        <title>The Global Catalogue of Microorganisms (GCM) 10K type strain sequencing project: providing services to taxonomists for standard genome sequencing and annotation.</title>
        <authorList>
            <consortium name="The Broad Institute Genomics Platform"/>
            <consortium name="The Broad Institute Genome Sequencing Center for Infectious Disease"/>
            <person name="Wu L."/>
            <person name="Ma J."/>
        </authorList>
    </citation>
    <scope>NUCLEOTIDE SEQUENCE [LARGE SCALE GENOMIC DNA]</scope>
    <source>
        <strain evidence="7">JCM 17858</strain>
    </source>
</reference>
<dbReference type="SUPFAM" id="SSF55874">
    <property type="entry name" value="ATPase domain of HSP90 chaperone/DNA topoisomerase II/histidine kinase"/>
    <property type="match status" value="1"/>
</dbReference>
<dbReference type="PRINTS" id="PR00344">
    <property type="entry name" value="BCTRLSENSOR"/>
</dbReference>
<evidence type="ECO:0000256" key="4">
    <source>
        <dbReference type="SAM" id="Phobius"/>
    </source>
</evidence>
<dbReference type="PANTHER" id="PTHR43547:SF2">
    <property type="entry name" value="HYBRID SIGNAL TRANSDUCTION HISTIDINE KINASE C"/>
    <property type="match status" value="1"/>
</dbReference>
<dbReference type="InterPro" id="IPR004358">
    <property type="entry name" value="Sig_transdc_His_kin-like_C"/>
</dbReference>
<keyword evidence="4" id="KW-0472">Membrane</keyword>
<dbReference type="EMBL" id="BAABGR010000006">
    <property type="protein sequence ID" value="GAA4512099.1"/>
    <property type="molecule type" value="Genomic_DNA"/>
</dbReference>
<dbReference type="Pfam" id="PF00512">
    <property type="entry name" value="HisKA"/>
    <property type="match status" value="1"/>
</dbReference>
<dbReference type="Gene3D" id="1.10.287.130">
    <property type="match status" value="1"/>
</dbReference>
<keyword evidence="3" id="KW-0597">Phosphoprotein</keyword>
<gene>
    <name evidence="6" type="ORF">GCM10023173_05680</name>
</gene>
<feature type="transmembrane region" description="Helical" evidence="4">
    <location>
        <begin position="730"/>
        <end position="753"/>
    </location>
</feature>
<keyword evidence="7" id="KW-1185">Reference proteome</keyword>
<dbReference type="InterPro" id="IPR013783">
    <property type="entry name" value="Ig-like_fold"/>
</dbReference>
<dbReference type="Gene3D" id="3.30.565.10">
    <property type="entry name" value="Histidine kinase-like ATPase, C-terminal domain"/>
    <property type="match status" value="1"/>
</dbReference>
<dbReference type="InterPro" id="IPR036890">
    <property type="entry name" value="HATPase_C_sf"/>
</dbReference>
<feature type="domain" description="Histidine kinase" evidence="5">
    <location>
        <begin position="788"/>
        <end position="1002"/>
    </location>
</feature>
<evidence type="ECO:0000313" key="7">
    <source>
        <dbReference type="Proteomes" id="UP001500394"/>
    </source>
</evidence>
<dbReference type="InterPro" id="IPR015943">
    <property type="entry name" value="WD40/YVTN_repeat-like_dom_sf"/>
</dbReference>
<dbReference type="InterPro" id="IPR011110">
    <property type="entry name" value="Reg_prop"/>
</dbReference>
<sequence length="1010" mass="115586">MQDSFGFLWFGTKDGLDRFDGNNFKHFDILNEVRNTIANNIISLVEDEHKNIWIGTDQGIYIYNPFKESFRLLNKEFANADVPVIVIDNHNTIWFIADGIVHHHIPQKNATERIHNRISATALHCGKNGQIFLGTISGQIFAVSDKGCYTEIIDFSKLYGNSDWYSIQKITEDKDGNLIIGTAKAGVARLTLYDKKVDWFLGLQQLNQFLYVRDILIKNDHEYWFATESGLFIYHTDTKKITNIRKSEDNPWGISDNALYSIVKDRDGGIWLTTYFGGVNYYNENNNLIEKFMSSKQGGQLLGTVVRIIAKDKQGNIWLGTENGGLSKLNPSTGEIENYSEHNAALTNNNIHGLLPLDEKILLGTFVYGMDIFDTNKKRVVTHIEPDGKNNSGLKSNFLYYFYTNRKGEVLVASTQGHYKFDHKSNTFQEITNVPLNNSYTTITEDWEGNIWLGTWRDGIYMYNPDSPGHIHFVHDPQQDNSLPNNKINCLFQDRKGTIWVATEGGVARIIKDKSGKHQLKAVNLHLPSKIVLAILEDRQGNLWISTSKGLIRYNPSTQHHRLFNLESGLPAIQFNYNSAFDDGEGTFYFGTINGLIRFSPEKLNKINYNPNTPIFITKLLVNNKEIDLRTENTVLTQSILFTDEVVLKYDQSSFSLDFTALQYDAPKSIRYSYKLVGVNTDWVTVTQANRAHFTKVLPGTYEFVVKAEDPNGNPISSIRTLKIKILPPFWASIPAFIIYALLFIGLIAFIAYHFKEKVKQRNQQHLLKIQNLREQQLYQAKMDFYTDVVHEIRTPLTLIKAPLEKLILKIPANPVTDKLLQTIQNNTERLIELSNQLLDFRKVDNKAFKFKFEKKNIGLLTQDIITDFKVTLESQNKTLRSSIPQHLECYIDVEAYEKICTNLLNNALKYSHAYIEVVLQQDDKRESLILTIKNDGKVIPPDDRAYIFEPFSRLKRSKSIPGSGLGLALSQSLALKLHGTLKYEVDNKNLNTFTLVLPLNQTHIYEYES</sequence>
<dbReference type="Pfam" id="PF02518">
    <property type="entry name" value="HATPase_c"/>
    <property type="match status" value="1"/>
</dbReference>
<dbReference type="SUPFAM" id="SSF63829">
    <property type="entry name" value="Calcium-dependent phosphotriesterase"/>
    <property type="match status" value="3"/>
</dbReference>
<dbReference type="InterPro" id="IPR003594">
    <property type="entry name" value="HATPase_dom"/>
</dbReference>
<dbReference type="Pfam" id="PF07495">
    <property type="entry name" value="Y_Y_Y"/>
    <property type="match status" value="1"/>
</dbReference>
<dbReference type="CDD" id="cd00082">
    <property type="entry name" value="HisKA"/>
    <property type="match status" value="1"/>
</dbReference>
<dbReference type="SMART" id="SM00387">
    <property type="entry name" value="HATPase_c"/>
    <property type="match status" value="1"/>
</dbReference>
<comment type="caution">
    <text evidence="6">The sequence shown here is derived from an EMBL/GenBank/DDBJ whole genome shotgun (WGS) entry which is preliminary data.</text>
</comment>
<proteinExistence type="predicted"/>
<dbReference type="CDD" id="cd00075">
    <property type="entry name" value="HATPase"/>
    <property type="match status" value="1"/>
</dbReference>
<comment type="catalytic activity">
    <reaction evidence="1">
        <text>ATP + protein L-histidine = ADP + protein N-phospho-L-histidine.</text>
        <dbReference type="EC" id="2.7.13.3"/>
    </reaction>
</comment>
<evidence type="ECO:0000256" key="2">
    <source>
        <dbReference type="ARBA" id="ARBA00012438"/>
    </source>
</evidence>
<evidence type="ECO:0000256" key="1">
    <source>
        <dbReference type="ARBA" id="ARBA00000085"/>
    </source>
</evidence>
<dbReference type="GO" id="GO:0016301">
    <property type="term" value="F:kinase activity"/>
    <property type="evidence" value="ECO:0007669"/>
    <property type="project" value="UniProtKB-KW"/>
</dbReference>
<dbReference type="Gene3D" id="2.60.40.10">
    <property type="entry name" value="Immunoglobulins"/>
    <property type="match status" value="1"/>
</dbReference>
<dbReference type="SUPFAM" id="SSF47384">
    <property type="entry name" value="Homodimeric domain of signal transducing histidine kinase"/>
    <property type="match status" value="1"/>
</dbReference>
<dbReference type="PANTHER" id="PTHR43547">
    <property type="entry name" value="TWO-COMPONENT HISTIDINE KINASE"/>
    <property type="match status" value="1"/>
</dbReference>
<dbReference type="Pfam" id="PF07494">
    <property type="entry name" value="Reg_prop"/>
    <property type="match status" value="5"/>
</dbReference>
<keyword evidence="6" id="KW-0418">Kinase</keyword>
<evidence type="ECO:0000313" key="6">
    <source>
        <dbReference type="EMBL" id="GAA4512099.1"/>
    </source>
</evidence>
<dbReference type="InterPro" id="IPR003661">
    <property type="entry name" value="HisK_dim/P_dom"/>
</dbReference>
<dbReference type="Proteomes" id="UP001500394">
    <property type="component" value="Unassembled WGS sequence"/>
</dbReference>
<keyword evidence="6" id="KW-0808">Transferase</keyword>
<dbReference type="InterPro" id="IPR005467">
    <property type="entry name" value="His_kinase_dom"/>
</dbReference>
<protein>
    <recommendedName>
        <fullName evidence="2">histidine kinase</fullName>
        <ecNumber evidence="2">2.7.13.3</ecNumber>
    </recommendedName>
</protein>
<keyword evidence="4" id="KW-0812">Transmembrane</keyword>